<organism evidence="2 3">
    <name type="scientific">Phyllobacterium myrsinacearum</name>
    <dbReference type="NCBI Taxonomy" id="28101"/>
    <lineage>
        <taxon>Bacteria</taxon>
        <taxon>Pseudomonadati</taxon>
        <taxon>Pseudomonadota</taxon>
        <taxon>Alphaproteobacteria</taxon>
        <taxon>Hyphomicrobiales</taxon>
        <taxon>Phyllobacteriaceae</taxon>
        <taxon>Phyllobacterium</taxon>
    </lineage>
</organism>
<keyword evidence="1" id="KW-0732">Signal</keyword>
<feature type="signal peptide" evidence="1">
    <location>
        <begin position="1"/>
        <end position="22"/>
    </location>
</feature>
<accession>A0A839ER52</accession>
<reference evidence="2 3" key="1">
    <citation type="submission" date="2020-07" db="EMBL/GenBank/DDBJ databases">
        <title>Genomic Encyclopedia of Type Strains, Phase IV (KMG-V): Genome sequencing to study the core and pangenomes of soil and plant-associated prokaryotes.</title>
        <authorList>
            <person name="Whitman W."/>
        </authorList>
    </citation>
    <scope>NUCLEOTIDE SEQUENCE [LARGE SCALE GENOMIC DNA]</scope>
    <source>
        <strain evidence="2 3">AN3</strain>
    </source>
</reference>
<evidence type="ECO:0000313" key="3">
    <source>
        <dbReference type="Proteomes" id="UP000549052"/>
    </source>
</evidence>
<dbReference type="EMBL" id="JACGXN010000003">
    <property type="protein sequence ID" value="MBA8879080.1"/>
    <property type="molecule type" value="Genomic_DNA"/>
</dbReference>
<sequence length="167" mass="18383">MNSKICMVAAACLFGLVSQTFAQVPQQIGKFKEWGTYKYTSKGAITCYILSVPTAQLPATVDHGDNYFMIRRMHSQPVEYEPQVEAGYQLKPDSKVTLSVDGQSFSLFTEGNRAWLEDSANGKQLMAILRAGQSMTISAESQRGTKTQYEYSLMGISAALNATSPCR</sequence>
<keyword evidence="3" id="KW-1185">Reference proteome</keyword>
<evidence type="ECO:0000256" key="1">
    <source>
        <dbReference type="SAM" id="SignalP"/>
    </source>
</evidence>
<dbReference type="Gene3D" id="2.60.40.1880">
    <property type="entry name" value="Invasion associated locus B (IalB) protein"/>
    <property type="match status" value="1"/>
</dbReference>
<proteinExistence type="predicted"/>
<dbReference type="Pfam" id="PF06776">
    <property type="entry name" value="IalB"/>
    <property type="match status" value="1"/>
</dbReference>
<dbReference type="RefSeq" id="WP_182549744.1">
    <property type="nucleotide sequence ID" value="NZ_JACGXN010000003.1"/>
</dbReference>
<feature type="chain" id="PRO_5032816338" evidence="1">
    <location>
        <begin position="23"/>
        <end position="167"/>
    </location>
</feature>
<evidence type="ECO:0000313" key="2">
    <source>
        <dbReference type="EMBL" id="MBA8879080.1"/>
    </source>
</evidence>
<protein>
    <submittedName>
        <fullName evidence="2">Uncharacterized protein</fullName>
    </submittedName>
</protein>
<dbReference type="InterPro" id="IPR038696">
    <property type="entry name" value="IalB_sf"/>
</dbReference>
<dbReference type="Proteomes" id="UP000549052">
    <property type="component" value="Unassembled WGS sequence"/>
</dbReference>
<name>A0A839ER52_9HYPH</name>
<dbReference type="AlphaFoldDB" id="A0A839ER52"/>
<dbReference type="InterPro" id="IPR010642">
    <property type="entry name" value="Invasion_prot_B"/>
</dbReference>
<gene>
    <name evidence="2" type="ORF">FHW16_002798</name>
</gene>
<comment type="caution">
    <text evidence="2">The sequence shown here is derived from an EMBL/GenBank/DDBJ whole genome shotgun (WGS) entry which is preliminary data.</text>
</comment>